<accession>A0A163M739</accession>
<dbReference type="Proteomes" id="UP000076796">
    <property type="component" value="Unassembled WGS sequence"/>
</dbReference>
<organism evidence="1 2">
    <name type="scientific">Paenibacillus glucanolyticus</name>
    <dbReference type="NCBI Taxonomy" id="59843"/>
    <lineage>
        <taxon>Bacteria</taxon>
        <taxon>Bacillati</taxon>
        <taxon>Bacillota</taxon>
        <taxon>Bacilli</taxon>
        <taxon>Bacillales</taxon>
        <taxon>Paenibacillaceae</taxon>
        <taxon>Paenibacillus</taxon>
    </lineage>
</organism>
<reference evidence="1" key="1">
    <citation type="journal article" date="2016" name="Genome Announc.">
        <title>Draft genomes of two strains of Paenibacillus glucanolyticus with capability to degrade lignocellulose.</title>
        <authorList>
            <person name="Mathews S.L."/>
            <person name="Pawlak J."/>
            <person name="Grunden A.M."/>
        </authorList>
    </citation>
    <scope>NUCLEOTIDE SEQUENCE [LARGE SCALE GENOMIC DNA]</scope>
    <source>
        <strain evidence="1">SLM1</strain>
    </source>
</reference>
<keyword evidence="2" id="KW-1185">Reference proteome</keyword>
<name>A0A163M739_9BACL</name>
<dbReference type="EMBL" id="LWMH01000001">
    <property type="protein sequence ID" value="KZS48800.1"/>
    <property type="molecule type" value="Genomic_DNA"/>
</dbReference>
<evidence type="ECO:0000313" key="1">
    <source>
        <dbReference type="EMBL" id="KZS48800.1"/>
    </source>
</evidence>
<evidence type="ECO:0000313" key="2">
    <source>
        <dbReference type="Proteomes" id="UP000076796"/>
    </source>
</evidence>
<protein>
    <submittedName>
        <fullName evidence="1">Uncharacterized protein</fullName>
    </submittedName>
</protein>
<dbReference type="AlphaFoldDB" id="A0A163M739"/>
<comment type="caution">
    <text evidence="1">The sequence shown here is derived from an EMBL/GenBank/DDBJ whole genome shotgun (WGS) entry which is preliminary data.</text>
</comment>
<gene>
    <name evidence="1" type="ORF">AWU65_24110</name>
</gene>
<proteinExistence type="predicted"/>
<sequence length="69" mass="7861">MGMLFIIFDFLNETNYQNYHLSKYAAVSVEWYDSKKLDTILLGAALSYFICFSASDRAKSVRGALLQPN</sequence>